<dbReference type="PROSITE" id="PS51272">
    <property type="entry name" value="SLH"/>
    <property type="match status" value="3"/>
</dbReference>
<accession>A0A318XGG9</accession>
<dbReference type="GO" id="GO:0008061">
    <property type="term" value="F:chitin binding"/>
    <property type="evidence" value="ECO:0007669"/>
    <property type="project" value="InterPro"/>
</dbReference>
<dbReference type="Proteomes" id="UP000248132">
    <property type="component" value="Unassembled WGS sequence"/>
</dbReference>
<evidence type="ECO:0000259" key="3">
    <source>
        <dbReference type="PROSITE" id="PS51272"/>
    </source>
</evidence>
<dbReference type="AlphaFoldDB" id="A0A318XGG9"/>
<dbReference type="InterPro" id="IPR001119">
    <property type="entry name" value="SLH_dom"/>
</dbReference>
<sequence>MSIRSNRSMTKKRYTYILFLKVCLPFIIAIFAYQSDICAYESIAYLFAGNTTTYIKNVERTGTNIQTVCPDYFEINSDGTLKNTIKVDPLFVQTMHAKNIKVVPYLSNNWDRSLGRAAVANRKSFCAELAGQITALQCDGVNIDLQNLTESDKDNLTDFIRLLRAALPSGKAIMVCVAPNPWNTTTGWQGSYDYAALGNLSDRLFIMAYDEHYTGGTPGAVASFSFVEKSVSYAVKYVQPSKIILGIPFYGRYWKQGSQTGGYGITVSDAERLVSSYTAKSWYDETAQCARATLTISETDNALIWGTNKLSAGIYDIWYENEASIEKKLSLVSKYKLGGAGSWALGQEPDHFWQNYSAWLIGKPFIDIDNNWAQSFIIALYEKDIISGMPGNRFEPNGYLTRAQAAVLLVKMLGLQNETAETAPFTDTVGHWAEKGISTAKKYGIFEGYGKNLFKPNQKITREEFAVICDKVLFSPDTVDFSEKLYSDVSPEKNTWSNKSIIVLSMNDILSGYTDGTFRPRNNITRAEAVRVISGLLDYPGGFTISPSNVQNPVPVEPR</sequence>
<dbReference type="PANTHER" id="PTHR46066">
    <property type="entry name" value="CHITINASE DOMAIN-CONTAINING PROTEIN 1 FAMILY MEMBER"/>
    <property type="match status" value="1"/>
</dbReference>
<comment type="caution">
    <text evidence="5">The sequence shown here is derived from an EMBL/GenBank/DDBJ whole genome shotgun (WGS) entry which is preliminary data.</text>
</comment>
<dbReference type="Gene3D" id="3.10.50.10">
    <property type="match status" value="1"/>
</dbReference>
<keyword evidence="2" id="KW-1133">Transmembrane helix</keyword>
<evidence type="ECO:0000313" key="5">
    <source>
        <dbReference type="EMBL" id="PYG85620.1"/>
    </source>
</evidence>
<organism evidence="5 6">
    <name type="scientific">Ruminiclostridium sufflavum DSM 19573</name>
    <dbReference type="NCBI Taxonomy" id="1121337"/>
    <lineage>
        <taxon>Bacteria</taxon>
        <taxon>Bacillati</taxon>
        <taxon>Bacillota</taxon>
        <taxon>Clostridia</taxon>
        <taxon>Eubacteriales</taxon>
        <taxon>Oscillospiraceae</taxon>
        <taxon>Ruminiclostridium</taxon>
    </lineage>
</organism>
<dbReference type="PROSITE" id="PS51910">
    <property type="entry name" value="GH18_2"/>
    <property type="match status" value="1"/>
</dbReference>
<evidence type="ECO:0000259" key="4">
    <source>
        <dbReference type="PROSITE" id="PS51910"/>
    </source>
</evidence>
<keyword evidence="6" id="KW-1185">Reference proteome</keyword>
<dbReference type="InterPro" id="IPR017853">
    <property type="entry name" value="GH"/>
</dbReference>
<evidence type="ECO:0000313" key="6">
    <source>
        <dbReference type="Proteomes" id="UP000248132"/>
    </source>
</evidence>
<gene>
    <name evidence="5" type="ORF">LY28_03308</name>
</gene>
<dbReference type="InterPro" id="IPR029070">
    <property type="entry name" value="Chitinase_insertion_sf"/>
</dbReference>
<dbReference type="EMBL" id="QKMR01000025">
    <property type="protein sequence ID" value="PYG85620.1"/>
    <property type="molecule type" value="Genomic_DNA"/>
</dbReference>
<dbReference type="SMART" id="SM00636">
    <property type="entry name" value="Glyco_18"/>
    <property type="match status" value="1"/>
</dbReference>
<feature type="domain" description="GH18" evidence="4">
    <location>
        <begin position="40"/>
        <end position="363"/>
    </location>
</feature>
<feature type="domain" description="SLH" evidence="3">
    <location>
        <begin position="483"/>
        <end position="547"/>
    </location>
</feature>
<evidence type="ECO:0000256" key="1">
    <source>
        <dbReference type="ARBA" id="ARBA00022737"/>
    </source>
</evidence>
<keyword evidence="2" id="KW-0812">Transmembrane</keyword>
<dbReference type="Gene3D" id="3.20.20.80">
    <property type="entry name" value="Glycosidases"/>
    <property type="match status" value="1"/>
</dbReference>
<dbReference type="InterPro" id="IPR001223">
    <property type="entry name" value="Glyco_hydro18_cat"/>
</dbReference>
<feature type="domain" description="SLH" evidence="3">
    <location>
        <begin position="360"/>
        <end position="423"/>
    </location>
</feature>
<dbReference type="Pfam" id="PF00395">
    <property type="entry name" value="SLH"/>
    <property type="match status" value="3"/>
</dbReference>
<dbReference type="PANTHER" id="PTHR46066:SF2">
    <property type="entry name" value="CHITINASE DOMAIN-CONTAINING PROTEIN 1"/>
    <property type="match status" value="1"/>
</dbReference>
<feature type="transmembrane region" description="Helical" evidence="2">
    <location>
        <begin position="14"/>
        <end position="33"/>
    </location>
</feature>
<dbReference type="GO" id="GO:0005975">
    <property type="term" value="P:carbohydrate metabolic process"/>
    <property type="evidence" value="ECO:0007669"/>
    <property type="project" value="InterPro"/>
</dbReference>
<dbReference type="RefSeq" id="WP_242981379.1">
    <property type="nucleotide sequence ID" value="NZ_QKMR01000025.1"/>
</dbReference>
<proteinExistence type="predicted"/>
<reference evidence="5 6" key="1">
    <citation type="submission" date="2018-06" db="EMBL/GenBank/DDBJ databases">
        <title>Genomic Encyclopedia of Type Strains, Phase I: the one thousand microbial genomes (KMG-I) project.</title>
        <authorList>
            <person name="Kyrpides N."/>
        </authorList>
    </citation>
    <scope>NUCLEOTIDE SEQUENCE [LARGE SCALE GENOMIC DNA]</scope>
    <source>
        <strain evidence="5 6">DSM 19573</strain>
    </source>
</reference>
<protein>
    <submittedName>
        <fullName evidence="5">Spore germination protein YaaH</fullName>
    </submittedName>
</protein>
<dbReference type="SUPFAM" id="SSF51445">
    <property type="entry name" value="(Trans)glycosidases"/>
    <property type="match status" value="1"/>
</dbReference>
<dbReference type="InterPro" id="IPR011583">
    <property type="entry name" value="Chitinase_II/V-like_cat"/>
</dbReference>
<evidence type="ECO:0000256" key="2">
    <source>
        <dbReference type="SAM" id="Phobius"/>
    </source>
</evidence>
<keyword evidence="2" id="KW-0472">Membrane</keyword>
<name>A0A318XGG9_9FIRM</name>
<dbReference type="Pfam" id="PF00704">
    <property type="entry name" value="Glyco_hydro_18"/>
    <property type="match status" value="1"/>
</dbReference>
<keyword evidence="1" id="KW-0677">Repeat</keyword>
<feature type="domain" description="SLH" evidence="3">
    <location>
        <begin position="424"/>
        <end position="482"/>
    </location>
</feature>